<organism evidence="1 2">
    <name type="scientific">Lacrimispora celerecrescens</name>
    <dbReference type="NCBI Taxonomy" id="29354"/>
    <lineage>
        <taxon>Bacteria</taxon>
        <taxon>Bacillati</taxon>
        <taxon>Bacillota</taxon>
        <taxon>Clostridia</taxon>
        <taxon>Lachnospirales</taxon>
        <taxon>Lachnospiraceae</taxon>
        <taxon>Lacrimispora</taxon>
    </lineage>
</organism>
<proteinExistence type="predicted"/>
<evidence type="ECO:0000313" key="1">
    <source>
        <dbReference type="EMBL" id="KEZ86214.1"/>
    </source>
</evidence>
<dbReference type="AlphaFoldDB" id="A0A084JB80"/>
<dbReference type="EMBL" id="JPME01000047">
    <property type="protein sequence ID" value="KEZ86214.1"/>
    <property type="molecule type" value="Genomic_DNA"/>
</dbReference>
<gene>
    <name evidence="1" type="ORF">IO98_23290</name>
</gene>
<comment type="caution">
    <text evidence="1">The sequence shown here is derived from an EMBL/GenBank/DDBJ whole genome shotgun (WGS) entry which is preliminary data.</text>
</comment>
<dbReference type="RefSeq" id="WP_038285038.1">
    <property type="nucleotide sequence ID" value="NZ_JPME01000047.1"/>
</dbReference>
<dbReference type="Proteomes" id="UP000028525">
    <property type="component" value="Unassembled WGS sequence"/>
</dbReference>
<sequence>MMITRNNLNEILFENQDARLLIERVVSHTQATLYYYHDNEITVEKALEIYNRAMRAEEDDASSGVSFLDFSREKNKLVYTGSTC</sequence>
<keyword evidence="2" id="KW-1185">Reference proteome</keyword>
<evidence type="ECO:0000313" key="2">
    <source>
        <dbReference type="Proteomes" id="UP000028525"/>
    </source>
</evidence>
<name>A0A084JB80_9FIRM</name>
<accession>A0A084JB80</accession>
<dbReference type="OrthoDB" id="2061117at2"/>
<reference evidence="1 2" key="1">
    <citation type="submission" date="2014-07" db="EMBL/GenBank/DDBJ databases">
        <title>Draft genome of Clostridium celerecrescens 152B isolated from sediments associated with methane hydrate from Krishna Godavari basin.</title>
        <authorList>
            <person name="Honkalas V.S."/>
            <person name="Dabir A.P."/>
            <person name="Arora P."/>
            <person name="Dhakephalkar P.K."/>
        </authorList>
    </citation>
    <scope>NUCLEOTIDE SEQUENCE [LARGE SCALE GENOMIC DNA]</scope>
    <source>
        <strain evidence="1 2">152B</strain>
    </source>
</reference>
<protein>
    <submittedName>
        <fullName evidence="1">Uncharacterized protein</fullName>
    </submittedName>
</protein>